<dbReference type="AlphaFoldDB" id="A0A072NI59"/>
<protein>
    <submittedName>
        <fullName evidence="3">Chemotaxis response regulator containing a CheY-like receiver domain and a methylesterase domain</fullName>
    </submittedName>
</protein>
<reference evidence="3 4" key="1">
    <citation type="submission" date="2014-04" db="EMBL/GenBank/DDBJ databases">
        <title>Draft genome sequence of Bacillus azotoformans MEV2011, a (co-) denitrifying strain unable to grow in the presence of oxygen.</title>
        <authorList>
            <person name="Nielsen M."/>
            <person name="Schreiber L."/>
            <person name="Finster K."/>
            <person name="Schramm A."/>
        </authorList>
    </citation>
    <scope>NUCLEOTIDE SEQUENCE [LARGE SCALE GENOMIC DNA]</scope>
    <source>
        <strain evidence="3 4">MEV2011</strain>
    </source>
</reference>
<evidence type="ECO:0000313" key="3">
    <source>
        <dbReference type="EMBL" id="KEF37166.1"/>
    </source>
</evidence>
<dbReference type="PATRIC" id="fig|1348973.3.peg.3461"/>
<dbReference type="SMART" id="SM00448">
    <property type="entry name" value="REC"/>
    <property type="match status" value="1"/>
</dbReference>
<dbReference type="InterPro" id="IPR011006">
    <property type="entry name" value="CheY-like_superfamily"/>
</dbReference>
<dbReference type="Proteomes" id="UP000027936">
    <property type="component" value="Unassembled WGS sequence"/>
</dbReference>
<feature type="modified residue" description="4-aspartylphosphate" evidence="1">
    <location>
        <position position="53"/>
    </location>
</feature>
<dbReference type="Gene3D" id="3.20.20.70">
    <property type="entry name" value="Aldolase class I"/>
    <property type="match status" value="1"/>
</dbReference>
<evidence type="ECO:0000313" key="4">
    <source>
        <dbReference type="Proteomes" id="UP000027936"/>
    </source>
</evidence>
<comment type="caution">
    <text evidence="3">The sequence shown here is derived from an EMBL/GenBank/DDBJ whole genome shotgun (WGS) entry which is preliminary data.</text>
</comment>
<dbReference type="GO" id="GO:0000160">
    <property type="term" value="P:phosphorelay signal transduction system"/>
    <property type="evidence" value="ECO:0007669"/>
    <property type="project" value="InterPro"/>
</dbReference>
<dbReference type="EMBL" id="JJRY01000017">
    <property type="protein sequence ID" value="KEF37166.1"/>
    <property type="molecule type" value="Genomic_DNA"/>
</dbReference>
<dbReference type="PROSITE" id="PS50110">
    <property type="entry name" value="RESPONSE_REGULATORY"/>
    <property type="match status" value="1"/>
</dbReference>
<dbReference type="InterPro" id="IPR052048">
    <property type="entry name" value="ST_Response_Regulator"/>
</dbReference>
<feature type="domain" description="Response regulatory" evidence="2">
    <location>
        <begin position="3"/>
        <end position="119"/>
    </location>
</feature>
<dbReference type="RefSeq" id="WP_152551277.1">
    <property type="nucleotide sequence ID" value="NZ_JJRY01000017.1"/>
</dbReference>
<dbReference type="OrthoDB" id="9790669at2"/>
<evidence type="ECO:0000259" key="2">
    <source>
        <dbReference type="PROSITE" id="PS50110"/>
    </source>
</evidence>
<gene>
    <name evidence="3" type="ORF">M670_03588</name>
</gene>
<dbReference type="PANTHER" id="PTHR43228:SF1">
    <property type="entry name" value="TWO-COMPONENT RESPONSE REGULATOR ARR22"/>
    <property type="match status" value="1"/>
</dbReference>
<dbReference type="Pfam" id="PF00072">
    <property type="entry name" value="Response_reg"/>
    <property type="match status" value="1"/>
</dbReference>
<dbReference type="InterPro" id="IPR013785">
    <property type="entry name" value="Aldolase_TIM"/>
</dbReference>
<name>A0A072NI59_SCHAZ</name>
<sequence length="122" mass="13838">MKGILIVDDSLFMRRHLRNILIESNYREIIEAENGMDAIHKYKIYSPEIVLMDITMPVLNGMDALKEIINIDPQAKVIICSSLGGQQIIIKEAIKIGAIDFVVKPHFHNLVAIVNKHFTLNT</sequence>
<dbReference type="SUPFAM" id="SSF52172">
    <property type="entry name" value="CheY-like"/>
    <property type="match status" value="1"/>
</dbReference>
<proteinExistence type="predicted"/>
<dbReference type="InterPro" id="IPR001789">
    <property type="entry name" value="Sig_transdc_resp-reg_receiver"/>
</dbReference>
<dbReference type="PANTHER" id="PTHR43228">
    <property type="entry name" value="TWO-COMPONENT RESPONSE REGULATOR"/>
    <property type="match status" value="1"/>
</dbReference>
<organism evidence="3 4">
    <name type="scientific">Schinkia azotoformans MEV2011</name>
    <dbReference type="NCBI Taxonomy" id="1348973"/>
    <lineage>
        <taxon>Bacteria</taxon>
        <taxon>Bacillati</taxon>
        <taxon>Bacillota</taxon>
        <taxon>Bacilli</taxon>
        <taxon>Bacillales</taxon>
        <taxon>Bacillaceae</taxon>
        <taxon>Calidifontibacillus/Schinkia group</taxon>
        <taxon>Schinkia</taxon>
    </lineage>
</organism>
<evidence type="ECO:0000256" key="1">
    <source>
        <dbReference type="PROSITE-ProRule" id="PRU00169"/>
    </source>
</evidence>
<keyword evidence="1" id="KW-0597">Phosphoprotein</keyword>
<accession>A0A072NI59</accession>